<evidence type="ECO:0000313" key="12">
    <source>
        <dbReference type="Proteomes" id="UP000695562"/>
    </source>
</evidence>
<keyword evidence="7" id="KW-0067">ATP-binding</keyword>
<dbReference type="AlphaFoldDB" id="A0A8J4V3Y4"/>
<dbReference type="OrthoDB" id="248923at2759"/>
<evidence type="ECO:0000256" key="5">
    <source>
        <dbReference type="ARBA" id="ARBA00022741"/>
    </source>
</evidence>
<gene>
    <name evidence="11" type="ORF">CYY_005653</name>
</gene>
<accession>A0A8J4V3Y4</accession>
<evidence type="ECO:0000256" key="3">
    <source>
        <dbReference type="ARBA" id="ARBA00022527"/>
    </source>
</evidence>
<dbReference type="Pfam" id="PF00069">
    <property type="entry name" value="Pkinase"/>
    <property type="match status" value="1"/>
</dbReference>
<dbReference type="InterPro" id="IPR008271">
    <property type="entry name" value="Ser/Thr_kinase_AS"/>
</dbReference>
<name>A0A8J4V3Y4_9MYCE</name>
<dbReference type="InterPro" id="IPR000719">
    <property type="entry name" value="Prot_kinase_dom"/>
</dbReference>
<dbReference type="InterPro" id="IPR011009">
    <property type="entry name" value="Kinase-like_dom_sf"/>
</dbReference>
<evidence type="ECO:0000256" key="6">
    <source>
        <dbReference type="ARBA" id="ARBA00022777"/>
    </source>
</evidence>
<evidence type="ECO:0000256" key="7">
    <source>
        <dbReference type="ARBA" id="ARBA00022840"/>
    </source>
</evidence>
<dbReference type="Proteomes" id="UP000695562">
    <property type="component" value="Unassembled WGS sequence"/>
</dbReference>
<protein>
    <recommendedName>
        <fullName evidence="2">non-specific serine/threonine protein kinase</fullName>
        <ecNumber evidence="2">2.7.11.1</ecNumber>
    </recommendedName>
</protein>
<dbReference type="PANTHER" id="PTHR44899:SF10">
    <property type="entry name" value="NIMA-RELATED KINASE 2"/>
    <property type="match status" value="1"/>
</dbReference>
<dbReference type="Gene3D" id="1.10.510.10">
    <property type="entry name" value="Transferase(Phosphotransferase) domain 1"/>
    <property type="match status" value="1"/>
</dbReference>
<dbReference type="GO" id="GO:0005524">
    <property type="term" value="F:ATP binding"/>
    <property type="evidence" value="ECO:0007669"/>
    <property type="project" value="UniProtKB-KW"/>
</dbReference>
<evidence type="ECO:0000256" key="1">
    <source>
        <dbReference type="ARBA" id="ARBA00010886"/>
    </source>
</evidence>
<organism evidence="11 12">
    <name type="scientific">Polysphondylium violaceum</name>
    <dbReference type="NCBI Taxonomy" id="133409"/>
    <lineage>
        <taxon>Eukaryota</taxon>
        <taxon>Amoebozoa</taxon>
        <taxon>Evosea</taxon>
        <taxon>Eumycetozoa</taxon>
        <taxon>Dictyostelia</taxon>
        <taxon>Dictyosteliales</taxon>
        <taxon>Dictyosteliaceae</taxon>
        <taxon>Polysphondylium</taxon>
    </lineage>
</organism>
<keyword evidence="6" id="KW-0418">Kinase</keyword>
<feature type="domain" description="Protein kinase" evidence="10">
    <location>
        <begin position="4"/>
        <end position="265"/>
    </location>
</feature>
<keyword evidence="5" id="KW-0547">Nucleotide-binding</keyword>
<comment type="similarity">
    <text evidence="1">Belongs to the protein kinase superfamily. NEK Ser/Thr protein kinase family. NIMA subfamily.</text>
</comment>
<keyword evidence="12" id="KW-1185">Reference proteome</keyword>
<dbReference type="PROSITE" id="PS50011">
    <property type="entry name" value="PROTEIN_KINASE_DOM"/>
    <property type="match status" value="1"/>
</dbReference>
<reference evidence="11" key="1">
    <citation type="submission" date="2020-01" db="EMBL/GenBank/DDBJ databases">
        <title>Development of genomics and gene disruption for Polysphondylium violaceum indicates a role for the polyketide synthase stlB in stalk morphogenesis.</title>
        <authorList>
            <person name="Narita B."/>
            <person name="Kawabe Y."/>
            <person name="Kin K."/>
            <person name="Saito T."/>
            <person name="Gibbs R."/>
            <person name="Kuspa A."/>
            <person name="Muzny D."/>
            <person name="Queller D."/>
            <person name="Richards S."/>
            <person name="Strassman J."/>
            <person name="Sucgang R."/>
            <person name="Worley K."/>
            <person name="Schaap P."/>
        </authorList>
    </citation>
    <scope>NUCLEOTIDE SEQUENCE</scope>
    <source>
        <strain evidence="11">QSvi11</strain>
    </source>
</reference>
<dbReference type="EC" id="2.7.11.1" evidence="2"/>
<evidence type="ECO:0000256" key="8">
    <source>
        <dbReference type="ARBA" id="ARBA00047899"/>
    </source>
</evidence>
<evidence type="ECO:0000259" key="10">
    <source>
        <dbReference type="PROSITE" id="PS50011"/>
    </source>
</evidence>
<comment type="catalytic activity">
    <reaction evidence="9">
        <text>L-seryl-[protein] + ATP = O-phospho-L-seryl-[protein] + ADP + H(+)</text>
        <dbReference type="Rhea" id="RHEA:17989"/>
        <dbReference type="Rhea" id="RHEA-COMP:9863"/>
        <dbReference type="Rhea" id="RHEA-COMP:11604"/>
        <dbReference type="ChEBI" id="CHEBI:15378"/>
        <dbReference type="ChEBI" id="CHEBI:29999"/>
        <dbReference type="ChEBI" id="CHEBI:30616"/>
        <dbReference type="ChEBI" id="CHEBI:83421"/>
        <dbReference type="ChEBI" id="CHEBI:456216"/>
        <dbReference type="EC" id="2.7.11.1"/>
    </reaction>
</comment>
<evidence type="ECO:0000256" key="2">
    <source>
        <dbReference type="ARBA" id="ARBA00012513"/>
    </source>
</evidence>
<dbReference type="PROSITE" id="PS00108">
    <property type="entry name" value="PROTEIN_KINASE_ST"/>
    <property type="match status" value="1"/>
</dbReference>
<dbReference type="PANTHER" id="PTHR44899">
    <property type="entry name" value="CAMK FAMILY PROTEIN KINASE"/>
    <property type="match status" value="1"/>
</dbReference>
<dbReference type="CDD" id="cd08217">
    <property type="entry name" value="STKc_Nek2"/>
    <property type="match status" value="1"/>
</dbReference>
<dbReference type="FunFam" id="3.30.200.20:FF:000097">
    <property type="entry name" value="Probable serine/threonine-protein kinase nek1"/>
    <property type="match status" value="1"/>
</dbReference>
<comment type="caution">
    <text evidence="11">The sequence shown here is derived from an EMBL/GenBank/DDBJ whole genome shotgun (WGS) entry which is preliminary data.</text>
</comment>
<dbReference type="GO" id="GO:0004674">
    <property type="term" value="F:protein serine/threonine kinase activity"/>
    <property type="evidence" value="ECO:0007669"/>
    <property type="project" value="UniProtKB-KW"/>
</dbReference>
<dbReference type="InterPro" id="IPR051131">
    <property type="entry name" value="NEK_Ser/Thr_kinase_NIMA"/>
</dbReference>
<dbReference type="EMBL" id="AJWJ01000231">
    <property type="protein sequence ID" value="KAF2073037.1"/>
    <property type="molecule type" value="Genomic_DNA"/>
</dbReference>
<dbReference type="SMART" id="SM00220">
    <property type="entry name" value="S_TKc"/>
    <property type="match status" value="1"/>
</dbReference>
<proteinExistence type="inferred from homology"/>
<keyword evidence="3" id="KW-0723">Serine/threonine-protein kinase</keyword>
<evidence type="ECO:0000313" key="11">
    <source>
        <dbReference type="EMBL" id="KAF2073037.1"/>
    </source>
</evidence>
<sequence>MDAYEVLGPLGKGSFGSVSKIRRKEDGRVLVWKEICYGHMQEREKQLLVNEVNILQKLKHSNIVRYYDRIIDSASYKLYIIMEFCSGGDLSQLIKKCRNDRVYIEEEVIWRTLIQILSALQEIHNRKDGVILHRDIKPGNLFLDENRNIKLGDFGLAKILNINSLYAHTFVGTPYYMSPEQIQEYPYNEKSDVWSVGCLIYEMACLSPPFEATTQAILKSKIQAGRYNPLPPQYSENLTKIISMMINTDQSRRPNVDELLNTNFLAIRVKERKVQQYYSNLKQMEVDLKNREKLLIERERAVLVREQQIAQKEKEIMEKENYSQNRMNIQQQQQQQPQMMVKPVYSAEEERMRSSSENVPFQPYQMKRAYTTPLNFK</sequence>
<dbReference type="SUPFAM" id="SSF56112">
    <property type="entry name" value="Protein kinase-like (PK-like)"/>
    <property type="match status" value="1"/>
</dbReference>
<evidence type="ECO:0000256" key="9">
    <source>
        <dbReference type="ARBA" id="ARBA00048679"/>
    </source>
</evidence>
<comment type="catalytic activity">
    <reaction evidence="8">
        <text>L-threonyl-[protein] + ATP = O-phospho-L-threonyl-[protein] + ADP + H(+)</text>
        <dbReference type="Rhea" id="RHEA:46608"/>
        <dbReference type="Rhea" id="RHEA-COMP:11060"/>
        <dbReference type="Rhea" id="RHEA-COMP:11605"/>
        <dbReference type="ChEBI" id="CHEBI:15378"/>
        <dbReference type="ChEBI" id="CHEBI:30013"/>
        <dbReference type="ChEBI" id="CHEBI:30616"/>
        <dbReference type="ChEBI" id="CHEBI:61977"/>
        <dbReference type="ChEBI" id="CHEBI:456216"/>
        <dbReference type="EC" id="2.7.11.1"/>
    </reaction>
</comment>
<evidence type="ECO:0000256" key="4">
    <source>
        <dbReference type="ARBA" id="ARBA00022679"/>
    </source>
</evidence>
<keyword evidence="4" id="KW-0808">Transferase</keyword>
<dbReference type="Gene3D" id="3.30.200.20">
    <property type="entry name" value="Phosphorylase Kinase, domain 1"/>
    <property type="match status" value="2"/>
</dbReference>